<evidence type="ECO:0000256" key="1">
    <source>
        <dbReference type="PROSITE-ProRule" id="PRU00325"/>
    </source>
</evidence>
<feature type="region of interest" description="Disordered" evidence="2">
    <location>
        <begin position="201"/>
        <end position="288"/>
    </location>
</feature>
<accession>A0A9P6YVA7</accession>
<protein>
    <recommendedName>
        <fullName evidence="3">SWIM-type domain-containing protein</fullName>
    </recommendedName>
</protein>
<evidence type="ECO:0000313" key="5">
    <source>
        <dbReference type="Proteomes" id="UP000740926"/>
    </source>
</evidence>
<evidence type="ECO:0000313" key="4">
    <source>
        <dbReference type="EMBL" id="KAG1564609.1"/>
    </source>
</evidence>
<keyword evidence="1" id="KW-0479">Metal-binding</keyword>
<keyword evidence="5" id="KW-1185">Reference proteome</keyword>
<evidence type="ECO:0000259" key="3">
    <source>
        <dbReference type="PROSITE" id="PS50966"/>
    </source>
</evidence>
<evidence type="ECO:0000256" key="2">
    <source>
        <dbReference type="SAM" id="MobiDB-lite"/>
    </source>
</evidence>
<dbReference type="PROSITE" id="PS50966">
    <property type="entry name" value="ZF_SWIM"/>
    <property type="match status" value="1"/>
</dbReference>
<dbReference type="GO" id="GO:0061630">
    <property type="term" value="F:ubiquitin protein ligase activity"/>
    <property type="evidence" value="ECO:0007669"/>
    <property type="project" value="InterPro"/>
</dbReference>
<feature type="compositionally biased region" description="Low complexity" evidence="2">
    <location>
        <begin position="277"/>
        <end position="288"/>
    </location>
</feature>
<feature type="compositionally biased region" description="Basic and acidic residues" evidence="2">
    <location>
        <begin position="246"/>
        <end position="265"/>
    </location>
</feature>
<dbReference type="Pfam" id="PF15377">
    <property type="entry name" value="DUF4604"/>
    <property type="match status" value="1"/>
</dbReference>
<organism evidence="4 5">
    <name type="scientific">Rhizopus delemar</name>
    <dbReference type="NCBI Taxonomy" id="936053"/>
    <lineage>
        <taxon>Eukaryota</taxon>
        <taxon>Fungi</taxon>
        <taxon>Fungi incertae sedis</taxon>
        <taxon>Mucoromycota</taxon>
        <taxon>Mucoromycotina</taxon>
        <taxon>Mucoromycetes</taxon>
        <taxon>Mucorales</taxon>
        <taxon>Mucorineae</taxon>
        <taxon>Rhizopodaceae</taxon>
        <taxon>Rhizopus</taxon>
    </lineage>
</organism>
<comment type="caution">
    <text evidence="4">The sequence shown here is derived from an EMBL/GenBank/DDBJ whole genome shotgun (WGS) entry which is preliminary data.</text>
</comment>
<feature type="compositionally biased region" description="Basic residues" evidence="2">
    <location>
        <begin position="266"/>
        <end position="276"/>
    </location>
</feature>
<dbReference type="GO" id="GO:0008270">
    <property type="term" value="F:zinc ion binding"/>
    <property type="evidence" value="ECO:0007669"/>
    <property type="project" value="UniProtKB-KW"/>
</dbReference>
<reference evidence="4 5" key="1">
    <citation type="journal article" date="2020" name="Microb. Genom.">
        <title>Genetic diversity of clinical and environmental Mucorales isolates obtained from an investigation of mucormycosis cases among solid organ transplant recipients.</title>
        <authorList>
            <person name="Nguyen M.H."/>
            <person name="Kaul D."/>
            <person name="Muto C."/>
            <person name="Cheng S.J."/>
            <person name="Richter R.A."/>
            <person name="Bruno V.M."/>
            <person name="Liu G."/>
            <person name="Beyhan S."/>
            <person name="Sundermann A.J."/>
            <person name="Mounaud S."/>
            <person name="Pasculle A.W."/>
            <person name="Nierman W.C."/>
            <person name="Driscoll E."/>
            <person name="Cumbie R."/>
            <person name="Clancy C.J."/>
            <person name="Dupont C.L."/>
        </authorList>
    </citation>
    <scope>NUCLEOTIDE SEQUENCE [LARGE SCALE GENOMIC DNA]</scope>
    <source>
        <strain evidence="4 5">GL24</strain>
    </source>
</reference>
<gene>
    <name evidence="4" type="ORF">G6F50_010858</name>
</gene>
<keyword evidence="1" id="KW-0862">Zinc</keyword>
<feature type="domain" description="SWIM-type" evidence="3">
    <location>
        <begin position="87"/>
        <end position="120"/>
    </location>
</feature>
<dbReference type="Proteomes" id="UP000740926">
    <property type="component" value="Unassembled WGS sequence"/>
</dbReference>
<dbReference type="InterPro" id="IPR027911">
    <property type="entry name" value="DUF4604"/>
</dbReference>
<dbReference type="PANTHER" id="PTHR21540">
    <property type="entry name" value="RING FINGER AND SWIM DOMAIN-CONTAINING PROTEIN 2"/>
    <property type="match status" value="1"/>
</dbReference>
<feature type="compositionally biased region" description="Basic and acidic residues" evidence="2">
    <location>
        <begin position="203"/>
        <end position="212"/>
    </location>
</feature>
<dbReference type="AlphaFoldDB" id="A0A9P6YVA7"/>
<dbReference type="InterPro" id="IPR007527">
    <property type="entry name" value="Znf_SWIM"/>
</dbReference>
<dbReference type="EMBL" id="JAANIU010002526">
    <property type="protein sequence ID" value="KAG1564609.1"/>
    <property type="molecule type" value="Genomic_DNA"/>
</dbReference>
<dbReference type="InterPro" id="IPR039903">
    <property type="entry name" value="Zswim2"/>
</dbReference>
<feature type="compositionally biased region" description="Acidic residues" evidence="2">
    <location>
        <begin position="213"/>
        <end position="231"/>
    </location>
</feature>
<proteinExistence type="predicted"/>
<dbReference type="PANTHER" id="PTHR21540:SF0">
    <property type="entry name" value="PHD FAMILY PROTEIN"/>
    <property type="match status" value="1"/>
</dbReference>
<sequence>MSSDSEEQASRILNTFMKGKESAYNNEDDENLLSTSDIEDIEQTVPEELEARLERMAKQNIKLVSSQMTTYLKSHEFKVKGSTGKTYTVTIGPKIYCDCRDHNVRGTHCKHILYILLKELKVSNLKSPVYETLTPSDKVLKDIFSTYHPRLSYVHKEAPFLTRIKNKTRGQEEAKKRFLDYEDGQDDQDYDELEGAQVVELDAQGKEIHKDVGEEEEKEEEEEEKEEEQPAVDENGRLLFRKKKNKQSDSKRKLKEIIDEEIKKVDPKKKKSKKQKTTTSLLSFEQDE</sequence>
<name>A0A9P6YVA7_9FUNG</name>
<keyword evidence="1" id="KW-0863">Zinc-finger</keyword>